<gene>
    <name evidence="2" type="ORF">BMF94_1069</name>
</gene>
<feature type="region of interest" description="Disordered" evidence="1">
    <location>
        <begin position="462"/>
        <end position="642"/>
    </location>
</feature>
<sequence length="655" mass="71966">MSLRTLLNEPMVPMRLDYPAEARPGSSLREVPGVEQQHRPSRPPATHHDSLAAWQPAEARLSPRSDPSLSASLAHSAESMTVAQVLHTTSLLKVERVVNRMRTALAAIPDSQSLCKESARAITNAFNAAEPADARAALWQTWQRYTAVAQRLAMPLYPVQPDQVALAVSVYTPLPIRSVLRDFAGVRDTIPLAGVREMMSGLNLAARATRHLWPDIVCFIRAPDHYESTKAVLHFIENYAAGRSFASRQPAPSDFYSAAVARQARPPLPPSRDSAPRPLLTQVPPAAPAPQTMTPPPDQFIQPTRKPPKSLREICNGLPALLRELADQPHDPADFDSAQERFSAVNTPQYAGRAERLFKTAVEYTKVSALLEFPTYPITSLKLVVFALTMTPGPLGRTLDSAAPQVPKDRPLPRQISTEFEATMKDVTTVFQITRGEDQEPQKAELAQWKRWWEELTADWKQATKKREQSQPSQPTQPARKRAKLSPSPTASEASVASTSKAAPAKVKPAAARSRVSVTEPPSRSASPSQNSTRASSVKPAKGKGKAGKSRPPTPSPIVYPVFVPKQKGVLPADRREPPLPPIMDSPWYVPKKKKEKAKVEEGDEQGDNDDGLSEYESSEDEEAAKKRVGRSVALHRPRRGANDMIAFDVSTLWT</sequence>
<feature type="region of interest" description="Disordered" evidence="1">
    <location>
        <begin position="261"/>
        <end position="309"/>
    </location>
</feature>
<feature type="compositionally biased region" description="Basic residues" evidence="1">
    <location>
        <begin position="627"/>
        <end position="640"/>
    </location>
</feature>
<feature type="region of interest" description="Disordered" evidence="1">
    <location>
        <begin position="21"/>
        <end position="49"/>
    </location>
</feature>
<dbReference type="Proteomes" id="UP000237144">
    <property type="component" value="Unassembled WGS sequence"/>
</dbReference>
<feature type="compositionally biased region" description="Acidic residues" evidence="1">
    <location>
        <begin position="602"/>
        <end position="623"/>
    </location>
</feature>
<organism evidence="2 3">
    <name type="scientific">Rhodotorula taiwanensis</name>
    <dbReference type="NCBI Taxonomy" id="741276"/>
    <lineage>
        <taxon>Eukaryota</taxon>
        <taxon>Fungi</taxon>
        <taxon>Dikarya</taxon>
        <taxon>Basidiomycota</taxon>
        <taxon>Pucciniomycotina</taxon>
        <taxon>Microbotryomycetes</taxon>
        <taxon>Sporidiobolales</taxon>
        <taxon>Sporidiobolaceae</taxon>
        <taxon>Rhodotorula</taxon>
    </lineage>
</organism>
<evidence type="ECO:0000313" key="3">
    <source>
        <dbReference type="Proteomes" id="UP000237144"/>
    </source>
</evidence>
<comment type="caution">
    <text evidence="2">The sequence shown here is derived from an EMBL/GenBank/DDBJ whole genome shotgun (WGS) entry which is preliminary data.</text>
</comment>
<proteinExistence type="predicted"/>
<dbReference type="OrthoDB" id="2537639at2759"/>
<dbReference type="AlphaFoldDB" id="A0A2S5BGV2"/>
<name>A0A2S5BGV2_9BASI</name>
<feature type="compositionally biased region" description="Pro residues" evidence="1">
    <location>
        <begin position="285"/>
        <end position="298"/>
    </location>
</feature>
<reference evidence="2 3" key="1">
    <citation type="journal article" date="2018" name="Front. Microbiol.">
        <title>Prospects for Fungal Bioremediation of Acidic Radioactive Waste Sites: Characterization and Genome Sequence of Rhodotorula taiwanensis MD1149.</title>
        <authorList>
            <person name="Tkavc R."/>
            <person name="Matrosova V.Y."/>
            <person name="Grichenko O.E."/>
            <person name="Gostincar C."/>
            <person name="Volpe R.P."/>
            <person name="Klimenkova P."/>
            <person name="Gaidamakova E.K."/>
            <person name="Zhou C.E."/>
            <person name="Stewart B.J."/>
            <person name="Lyman M.G."/>
            <person name="Malfatti S.A."/>
            <person name="Rubinfeld B."/>
            <person name="Courtot M."/>
            <person name="Singh J."/>
            <person name="Dalgard C.L."/>
            <person name="Hamilton T."/>
            <person name="Frey K.G."/>
            <person name="Gunde-Cimerman N."/>
            <person name="Dugan L."/>
            <person name="Daly M.J."/>
        </authorList>
    </citation>
    <scope>NUCLEOTIDE SEQUENCE [LARGE SCALE GENOMIC DNA]</scope>
    <source>
        <strain evidence="2 3">MD1149</strain>
    </source>
</reference>
<protein>
    <submittedName>
        <fullName evidence="2">Uncharacterized protein</fullName>
    </submittedName>
</protein>
<feature type="compositionally biased region" description="Low complexity" evidence="1">
    <location>
        <begin position="494"/>
        <end position="516"/>
    </location>
</feature>
<dbReference type="EMBL" id="PJQD01000009">
    <property type="protein sequence ID" value="POY75984.1"/>
    <property type="molecule type" value="Genomic_DNA"/>
</dbReference>
<accession>A0A2S5BGV2</accession>
<feature type="compositionally biased region" description="Polar residues" evidence="1">
    <location>
        <begin position="520"/>
        <end position="534"/>
    </location>
</feature>
<evidence type="ECO:0000256" key="1">
    <source>
        <dbReference type="SAM" id="MobiDB-lite"/>
    </source>
</evidence>
<keyword evidence="3" id="KW-1185">Reference proteome</keyword>
<evidence type="ECO:0000313" key="2">
    <source>
        <dbReference type="EMBL" id="POY75984.1"/>
    </source>
</evidence>